<gene>
    <name evidence="19" type="ORF">D910_07646</name>
</gene>
<dbReference type="STRING" id="77166.U4U8P6"/>
<evidence type="ECO:0000256" key="4">
    <source>
        <dbReference type="ARBA" id="ARBA00022568"/>
    </source>
</evidence>
<sequence>MKNVLVNELEEVTVEYHRGLPKVTIPLPSRKERCSFILKPISNTVGDFVEMVKNEDKGIDRVVCTGKDGTRIASSNSIQALLDDDFNLNDVRTVVNKLYEVLHVREHQVTKEKELLMELENLKQEITPLENVKNELEMVADKRSNWLAWAGLGLMSVQFGILARLTWWEYSWDIMEPVTYFVTYGTVIATYAYFVLTKEEYILNDVKNRQQLLIMHKKAKKLGADLAKYNQWQSEIHKIEYKLNKLRNPLKLHLPKKSPSVVEDKPITQPDIQKPATNVEQPTKKTDVEQ</sequence>
<organism evidence="19 20">
    <name type="scientific">Dendroctonus ponderosae</name>
    <name type="common">Mountain pine beetle</name>
    <dbReference type="NCBI Taxonomy" id="77166"/>
    <lineage>
        <taxon>Eukaryota</taxon>
        <taxon>Metazoa</taxon>
        <taxon>Ecdysozoa</taxon>
        <taxon>Arthropoda</taxon>
        <taxon>Hexapoda</taxon>
        <taxon>Insecta</taxon>
        <taxon>Pterygota</taxon>
        <taxon>Neoptera</taxon>
        <taxon>Endopterygota</taxon>
        <taxon>Coleoptera</taxon>
        <taxon>Polyphaga</taxon>
        <taxon>Cucujiformia</taxon>
        <taxon>Curculionidae</taxon>
        <taxon>Scolytinae</taxon>
        <taxon>Dendroctonus</taxon>
    </lineage>
</organism>
<dbReference type="Pfam" id="PF04678">
    <property type="entry name" value="MCU"/>
    <property type="match status" value="1"/>
</dbReference>
<evidence type="ECO:0000256" key="3">
    <source>
        <dbReference type="ARBA" id="ARBA00022448"/>
    </source>
</evidence>
<accession>U4U8P6</accession>
<evidence type="ECO:0000256" key="13">
    <source>
        <dbReference type="ARBA" id="ARBA00023303"/>
    </source>
</evidence>
<keyword evidence="8 15" id="KW-0106">Calcium</keyword>
<evidence type="ECO:0000256" key="5">
    <source>
        <dbReference type="ARBA" id="ARBA00022673"/>
    </source>
</evidence>
<comment type="subcellular location">
    <subcellularLocation>
        <location evidence="1 15">Mitochondrion inner membrane</location>
        <topology evidence="1 15">Multi-pass membrane protein</topology>
    </subcellularLocation>
</comment>
<evidence type="ECO:0000256" key="10">
    <source>
        <dbReference type="ARBA" id="ARBA00023065"/>
    </source>
</evidence>
<evidence type="ECO:0000256" key="7">
    <source>
        <dbReference type="ARBA" id="ARBA00022792"/>
    </source>
</evidence>
<dbReference type="InterPro" id="IPR006769">
    <property type="entry name" value="MCU_C"/>
</dbReference>
<keyword evidence="11 15" id="KW-0496">Mitochondrion</keyword>
<evidence type="ECO:0000256" key="14">
    <source>
        <dbReference type="ARBA" id="ARBA00036634"/>
    </source>
</evidence>
<comment type="domain">
    <text evidence="15">The selectivity filter, in which calcium ions are arranged in single file, is composed of two acidic rings separated by one helical turn along the central axis of the channel pore.</text>
</comment>
<evidence type="ECO:0000313" key="19">
    <source>
        <dbReference type="EMBL" id="ERL90294.1"/>
    </source>
</evidence>
<dbReference type="InterPro" id="IPR039055">
    <property type="entry name" value="MCU_fam"/>
</dbReference>
<keyword evidence="6 15" id="KW-0812">Transmembrane</keyword>
<dbReference type="GO" id="GO:0015292">
    <property type="term" value="F:uniporter activity"/>
    <property type="evidence" value="ECO:0007669"/>
    <property type="project" value="UniProtKB-UniRule"/>
</dbReference>
<comment type="similarity">
    <text evidence="2 15">Belongs to the MCU (TC 1.A.77) family.</text>
</comment>
<dbReference type="PANTHER" id="PTHR13462:SF10">
    <property type="entry name" value="CALCIUM UNIPORTER PROTEIN, MITOCHONDRIAL"/>
    <property type="match status" value="1"/>
</dbReference>
<comment type="function">
    <text evidence="15">Mitochondrial inner membrane calcium uniporter that mediates calcium uptake into mitochondria. Mitochondrial calcium homeostasis plays key roles in cellular physiology and regulates cell bioenergetics, cytoplasmic calcium signals and activation of cell death pathways.</text>
</comment>
<evidence type="ECO:0000256" key="6">
    <source>
        <dbReference type="ARBA" id="ARBA00022692"/>
    </source>
</evidence>
<evidence type="ECO:0000256" key="9">
    <source>
        <dbReference type="ARBA" id="ARBA00022989"/>
    </source>
</evidence>
<dbReference type="EMBL" id="KB632226">
    <property type="protein sequence ID" value="ERL90294.1"/>
    <property type="molecule type" value="Genomic_DNA"/>
</dbReference>
<evidence type="ECO:0000256" key="1">
    <source>
        <dbReference type="ARBA" id="ARBA00004448"/>
    </source>
</evidence>
<feature type="domain" description="Calcium uniporter protein C-terminal" evidence="18">
    <location>
        <begin position="55"/>
        <end position="231"/>
    </location>
</feature>
<evidence type="ECO:0000256" key="16">
    <source>
        <dbReference type="SAM" id="Coils"/>
    </source>
</evidence>
<dbReference type="PANTHER" id="PTHR13462">
    <property type="entry name" value="CALCIUM UNIPORTER PROTEIN, MITOCHONDRIAL"/>
    <property type="match status" value="1"/>
</dbReference>
<evidence type="ECO:0000256" key="2">
    <source>
        <dbReference type="ARBA" id="ARBA00005653"/>
    </source>
</evidence>
<feature type="transmembrane region" description="Helical" evidence="15">
    <location>
        <begin position="178"/>
        <end position="196"/>
    </location>
</feature>
<protein>
    <recommendedName>
        <fullName evidence="15">Calcium uniporter protein</fullName>
    </recommendedName>
</protein>
<evidence type="ECO:0000256" key="17">
    <source>
        <dbReference type="SAM" id="MobiDB-lite"/>
    </source>
</evidence>
<keyword evidence="5 15" id="KW-0107">Calcium channel</keyword>
<name>U4U8P6_DENPD</name>
<keyword evidence="12 15" id="KW-0472">Membrane</keyword>
<evidence type="ECO:0000256" key="12">
    <source>
        <dbReference type="ARBA" id="ARBA00023136"/>
    </source>
</evidence>
<feature type="transmembrane region" description="Helical" evidence="15">
    <location>
        <begin position="146"/>
        <end position="166"/>
    </location>
</feature>
<keyword evidence="3 15" id="KW-0813">Transport</keyword>
<evidence type="ECO:0000256" key="15">
    <source>
        <dbReference type="RuleBase" id="RU367035"/>
    </source>
</evidence>
<dbReference type="GO" id="GO:0036444">
    <property type="term" value="P:calcium import into the mitochondrion"/>
    <property type="evidence" value="ECO:0007669"/>
    <property type="project" value="TreeGrafter"/>
</dbReference>
<keyword evidence="10 15" id="KW-0406">Ion transport</keyword>
<dbReference type="AlphaFoldDB" id="U4U8P6"/>
<evidence type="ECO:0000259" key="18">
    <source>
        <dbReference type="Pfam" id="PF04678"/>
    </source>
</evidence>
<reference evidence="19 20" key="1">
    <citation type="journal article" date="2013" name="Genome Biol.">
        <title>Draft genome of the mountain pine beetle, Dendroctonus ponderosae Hopkins, a major forest pest.</title>
        <authorList>
            <person name="Keeling C.I."/>
            <person name="Yuen M.M."/>
            <person name="Liao N.Y."/>
            <person name="Docking T.R."/>
            <person name="Chan S.K."/>
            <person name="Taylor G.A."/>
            <person name="Palmquist D.L."/>
            <person name="Jackman S.D."/>
            <person name="Nguyen A."/>
            <person name="Li M."/>
            <person name="Henderson H."/>
            <person name="Janes J.K."/>
            <person name="Zhao Y."/>
            <person name="Pandoh P."/>
            <person name="Moore R."/>
            <person name="Sperling F.A."/>
            <person name="Huber D.P."/>
            <person name="Birol I."/>
            <person name="Jones S.J."/>
            <person name="Bohlmann J."/>
        </authorList>
    </citation>
    <scope>NUCLEOTIDE SEQUENCE</scope>
</reference>
<dbReference type="GO" id="GO:0005262">
    <property type="term" value="F:calcium channel activity"/>
    <property type="evidence" value="ECO:0007669"/>
    <property type="project" value="UniProtKB-UniRule"/>
</dbReference>
<dbReference type="OrthoDB" id="278338at2759"/>
<keyword evidence="13 15" id="KW-0407">Ion channel</keyword>
<dbReference type="GO" id="GO:0051560">
    <property type="term" value="P:mitochondrial calcium ion homeostasis"/>
    <property type="evidence" value="ECO:0007669"/>
    <property type="project" value="UniProtKB-UniRule"/>
</dbReference>
<feature type="coiled-coil region" evidence="16">
    <location>
        <begin position="105"/>
        <end position="139"/>
    </location>
</feature>
<evidence type="ECO:0000256" key="11">
    <source>
        <dbReference type="ARBA" id="ARBA00023128"/>
    </source>
</evidence>
<feature type="region of interest" description="Disordered" evidence="17">
    <location>
        <begin position="256"/>
        <end position="290"/>
    </location>
</feature>
<keyword evidence="16" id="KW-0175">Coiled coil</keyword>
<keyword evidence="7 15" id="KW-0999">Mitochondrion inner membrane</keyword>
<dbReference type="GO" id="GO:1990246">
    <property type="term" value="C:uniplex complex"/>
    <property type="evidence" value="ECO:0007669"/>
    <property type="project" value="TreeGrafter"/>
</dbReference>
<proteinExistence type="inferred from homology"/>
<keyword evidence="4 15" id="KW-0109">Calcium transport</keyword>
<keyword evidence="9 15" id="KW-1133">Transmembrane helix</keyword>
<evidence type="ECO:0000256" key="8">
    <source>
        <dbReference type="ARBA" id="ARBA00022837"/>
    </source>
</evidence>
<evidence type="ECO:0000313" key="20">
    <source>
        <dbReference type="Proteomes" id="UP000030742"/>
    </source>
</evidence>
<comment type="catalytic activity">
    <reaction evidence="14">
        <text>Ca(2+)(in) = Ca(2+)(out)</text>
        <dbReference type="Rhea" id="RHEA:29671"/>
        <dbReference type="ChEBI" id="CHEBI:29108"/>
    </reaction>
</comment>
<dbReference type="Proteomes" id="UP000030742">
    <property type="component" value="Unassembled WGS sequence"/>
</dbReference>